<dbReference type="InterPro" id="IPR017871">
    <property type="entry name" value="ABC_transporter-like_CS"/>
</dbReference>
<sequence>MPGELHAIIGPNGAGKTTLLNQIGGQLIANTGTITFDGTDITSLPVQDRARLGIGRTFQVPKIFPSFAAADNPAIGVLGRRRHTFGMWTHVHKLGDLGAQTDAALAAVGIAEKRYAQTELLSHGDRRLVEIATALAGQPRLLLLDEPMAGLGRDESLRMSTLLKTLKGGAAIVMVEHDMDAVFSLADTVTVLAHGKVIASGRPADIRNDPQVRLSYLGADDDA</sequence>
<evidence type="ECO:0000256" key="3">
    <source>
        <dbReference type="ARBA" id="ARBA00022741"/>
    </source>
</evidence>
<dbReference type="PANTHER" id="PTHR45772:SF2">
    <property type="entry name" value="ABC TRANSPORTER ATP-BINDING PROTEIN"/>
    <property type="match status" value="1"/>
</dbReference>
<dbReference type="EMBL" id="CP021112">
    <property type="protein sequence ID" value="ARQ02686.1"/>
    <property type="molecule type" value="Genomic_DNA"/>
</dbReference>
<keyword evidence="4" id="KW-0067">ATP-binding</keyword>
<dbReference type="STRING" id="1235591.CAK95_01030"/>
<dbReference type="InterPro" id="IPR032823">
    <property type="entry name" value="BCA_ABC_TP_C"/>
</dbReference>
<dbReference type="InterPro" id="IPR003593">
    <property type="entry name" value="AAA+_ATPase"/>
</dbReference>
<name>A0A1W6ZZA7_9HYPH</name>
<dbReference type="SMART" id="SM00382">
    <property type="entry name" value="AAA"/>
    <property type="match status" value="1"/>
</dbReference>
<dbReference type="PROSITE" id="PS00211">
    <property type="entry name" value="ABC_TRANSPORTER_1"/>
    <property type="match status" value="1"/>
</dbReference>
<keyword evidence="3" id="KW-0547">Nucleotide-binding</keyword>
<dbReference type="PANTHER" id="PTHR45772">
    <property type="entry name" value="CONSERVED COMPONENT OF ABC TRANSPORTER FOR NATURAL AMINO ACIDS-RELATED"/>
    <property type="match status" value="1"/>
</dbReference>
<dbReference type="InterPro" id="IPR003439">
    <property type="entry name" value="ABC_transporter-like_ATP-bd"/>
</dbReference>
<dbReference type="Pfam" id="PF12399">
    <property type="entry name" value="BCA_ABC_TP_C"/>
    <property type="match status" value="1"/>
</dbReference>
<evidence type="ECO:0000313" key="6">
    <source>
        <dbReference type="EMBL" id="ARQ02686.1"/>
    </source>
</evidence>
<accession>A0A1W6ZZA7</accession>
<keyword evidence="7" id="KW-1185">Reference proteome</keyword>
<dbReference type="GO" id="GO:0005886">
    <property type="term" value="C:plasma membrane"/>
    <property type="evidence" value="ECO:0007669"/>
    <property type="project" value="TreeGrafter"/>
</dbReference>
<dbReference type="Proteomes" id="UP000194137">
    <property type="component" value="Chromosome"/>
</dbReference>
<comment type="similarity">
    <text evidence="1">Belongs to the ABC transporter superfamily.</text>
</comment>
<dbReference type="CDD" id="cd03219">
    <property type="entry name" value="ABC_Mj1267_LivG_branched"/>
    <property type="match status" value="1"/>
</dbReference>
<reference evidence="6 7" key="1">
    <citation type="submission" date="2017-05" db="EMBL/GenBank/DDBJ databases">
        <title>Full genome sequence of Pseudorhodoplanes sinuspersici.</title>
        <authorList>
            <person name="Dastgheib S.M.M."/>
            <person name="Shavandi M."/>
            <person name="Tirandaz H."/>
        </authorList>
    </citation>
    <scope>NUCLEOTIDE SEQUENCE [LARGE SCALE GENOMIC DNA]</scope>
    <source>
        <strain evidence="6 7">RIPI110</strain>
    </source>
</reference>
<dbReference type="GO" id="GO:0016887">
    <property type="term" value="F:ATP hydrolysis activity"/>
    <property type="evidence" value="ECO:0007669"/>
    <property type="project" value="InterPro"/>
</dbReference>
<dbReference type="AlphaFoldDB" id="A0A1W6ZZA7"/>
<gene>
    <name evidence="6" type="ORF">CAK95_01030</name>
</gene>
<dbReference type="Pfam" id="PF00005">
    <property type="entry name" value="ABC_tran"/>
    <property type="match status" value="1"/>
</dbReference>
<dbReference type="GO" id="GO:0005524">
    <property type="term" value="F:ATP binding"/>
    <property type="evidence" value="ECO:0007669"/>
    <property type="project" value="UniProtKB-KW"/>
</dbReference>
<dbReference type="PROSITE" id="PS50893">
    <property type="entry name" value="ABC_TRANSPORTER_2"/>
    <property type="match status" value="1"/>
</dbReference>
<dbReference type="OrthoDB" id="9806149at2"/>
<dbReference type="KEGG" id="psin:CAK95_01030"/>
<dbReference type="InterPro" id="IPR027417">
    <property type="entry name" value="P-loop_NTPase"/>
</dbReference>
<dbReference type="Gene3D" id="3.40.50.300">
    <property type="entry name" value="P-loop containing nucleotide triphosphate hydrolases"/>
    <property type="match status" value="1"/>
</dbReference>
<evidence type="ECO:0000256" key="1">
    <source>
        <dbReference type="ARBA" id="ARBA00005417"/>
    </source>
</evidence>
<dbReference type="SUPFAM" id="SSF52540">
    <property type="entry name" value="P-loop containing nucleoside triphosphate hydrolases"/>
    <property type="match status" value="1"/>
</dbReference>
<evidence type="ECO:0000256" key="2">
    <source>
        <dbReference type="ARBA" id="ARBA00022448"/>
    </source>
</evidence>
<feature type="domain" description="ABC transporter" evidence="5">
    <location>
        <begin position="1"/>
        <end position="219"/>
    </location>
</feature>
<keyword evidence="2" id="KW-0813">Transport</keyword>
<organism evidence="6 7">
    <name type="scientific">Pseudorhodoplanes sinuspersici</name>
    <dbReference type="NCBI Taxonomy" id="1235591"/>
    <lineage>
        <taxon>Bacteria</taxon>
        <taxon>Pseudomonadati</taxon>
        <taxon>Pseudomonadota</taxon>
        <taxon>Alphaproteobacteria</taxon>
        <taxon>Hyphomicrobiales</taxon>
        <taxon>Pseudorhodoplanes</taxon>
    </lineage>
</organism>
<evidence type="ECO:0000256" key="4">
    <source>
        <dbReference type="ARBA" id="ARBA00022840"/>
    </source>
</evidence>
<evidence type="ECO:0000259" key="5">
    <source>
        <dbReference type="PROSITE" id="PS50893"/>
    </source>
</evidence>
<dbReference type="InterPro" id="IPR051120">
    <property type="entry name" value="ABC_AA/LPS_Transport"/>
</dbReference>
<evidence type="ECO:0000313" key="7">
    <source>
        <dbReference type="Proteomes" id="UP000194137"/>
    </source>
</evidence>
<proteinExistence type="inferred from homology"/>
<protein>
    <recommendedName>
        <fullName evidence="5">ABC transporter domain-containing protein</fullName>
    </recommendedName>
</protein>